<evidence type="ECO:0000256" key="1">
    <source>
        <dbReference type="SAM" id="Coils"/>
    </source>
</evidence>
<name>A0A382PB06_9ZZZZ</name>
<reference evidence="2" key="1">
    <citation type="submission" date="2018-05" db="EMBL/GenBank/DDBJ databases">
        <authorList>
            <person name="Lanie J.A."/>
            <person name="Ng W.-L."/>
            <person name="Kazmierczak K.M."/>
            <person name="Andrzejewski T.M."/>
            <person name="Davidsen T.M."/>
            <person name="Wayne K.J."/>
            <person name="Tettelin H."/>
            <person name="Glass J.I."/>
            <person name="Rusch D."/>
            <person name="Podicherti R."/>
            <person name="Tsui H.-C.T."/>
            <person name="Winkler M.E."/>
        </authorList>
    </citation>
    <scope>NUCLEOTIDE SEQUENCE</scope>
</reference>
<protein>
    <submittedName>
        <fullName evidence="2">Uncharacterized protein</fullName>
    </submittedName>
</protein>
<evidence type="ECO:0000313" key="2">
    <source>
        <dbReference type="EMBL" id="SVC70426.1"/>
    </source>
</evidence>
<proteinExistence type="predicted"/>
<organism evidence="2">
    <name type="scientific">marine metagenome</name>
    <dbReference type="NCBI Taxonomy" id="408172"/>
    <lineage>
        <taxon>unclassified sequences</taxon>
        <taxon>metagenomes</taxon>
        <taxon>ecological metagenomes</taxon>
    </lineage>
</organism>
<keyword evidence="1" id="KW-0175">Coiled coil</keyword>
<sequence length="336" mass="40221">MVKKLETVNNFINLGCGVLGEYSKLDAKLKIFFQIPTLEQLKIFKIDHFNSESNFTSRINGEKITSKTYKIFLENLLKDFTKKEPRKISNFENVPFSYIETWFFEDGLYEFLNDYEGSRLVLYDTFKEVYPSKKIDFVNFNAHFYCDHLGSEYCALGLILYVNGWSTELHKEDKDLFVKWEFSFNKKVNELMGTLFSEGIDTIINIHQYYSEGFIHLGYSPFNLDEFVLYFPHSFLQIFEYKLDPKKIMRKQPLNYIPDYYESVQGVRDHLYSSDDIEKENFFSIEKRREALEKLDLGKKKRLEEQATKELEKKRRLEEQAIKELEKKRRLEELEK</sequence>
<accession>A0A382PB06</accession>
<feature type="coiled-coil region" evidence="1">
    <location>
        <begin position="300"/>
        <end position="335"/>
    </location>
</feature>
<feature type="non-terminal residue" evidence="2">
    <location>
        <position position="336"/>
    </location>
</feature>
<dbReference type="AlphaFoldDB" id="A0A382PB06"/>
<gene>
    <name evidence="2" type="ORF">METZ01_LOCUS323280</name>
</gene>
<dbReference type="EMBL" id="UINC01106046">
    <property type="protein sequence ID" value="SVC70426.1"/>
    <property type="molecule type" value="Genomic_DNA"/>
</dbReference>